<evidence type="ECO:0000313" key="3">
    <source>
        <dbReference type="Proteomes" id="UP000191153"/>
    </source>
</evidence>
<dbReference type="STRING" id="180163.SAMN02745174_02371"/>
<protein>
    <recommendedName>
        <fullName evidence="1">HNH nuclease domain-containing protein</fullName>
    </recommendedName>
</protein>
<dbReference type="RefSeq" id="WP_078694798.1">
    <property type="nucleotide sequence ID" value="NZ_FUWX01000026.1"/>
</dbReference>
<dbReference type="EMBL" id="FUWX01000026">
    <property type="protein sequence ID" value="SKA04663.1"/>
    <property type="molecule type" value="Genomic_DNA"/>
</dbReference>
<keyword evidence="3" id="KW-1185">Reference proteome</keyword>
<dbReference type="SMART" id="SM00507">
    <property type="entry name" value="HNHc"/>
    <property type="match status" value="1"/>
</dbReference>
<evidence type="ECO:0000259" key="1">
    <source>
        <dbReference type="SMART" id="SM00507"/>
    </source>
</evidence>
<dbReference type="GO" id="GO:0008270">
    <property type="term" value="F:zinc ion binding"/>
    <property type="evidence" value="ECO:0007669"/>
    <property type="project" value="InterPro"/>
</dbReference>
<dbReference type="InterPro" id="IPR003615">
    <property type="entry name" value="HNH_nuc"/>
</dbReference>
<dbReference type="CDD" id="cd00085">
    <property type="entry name" value="HNHc"/>
    <property type="match status" value="1"/>
</dbReference>
<dbReference type="Pfam" id="PF01844">
    <property type="entry name" value="HNH"/>
    <property type="match status" value="1"/>
</dbReference>
<dbReference type="InterPro" id="IPR002711">
    <property type="entry name" value="HNH"/>
</dbReference>
<name>A0A1T4QLN0_9FUSO</name>
<evidence type="ECO:0000313" key="2">
    <source>
        <dbReference type="EMBL" id="SKA04663.1"/>
    </source>
</evidence>
<gene>
    <name evidence="2" type="ORF">SAMN02745174_02371</name>
</gene>
<feature type="domain" description="HNH nuclease" evidence="1">
    <location>
        <begin position="211"/>
        <end position="263"/>
    </location>
</feature>
<proteinExistence type="predicted"/>
<sequence>MKLIDFNNFLAFKNIREKMGIPKDYKPNFESSEMILREIKLKEIKTKGLDIPIDELIKASDGTLEHKDFPGQKMLVYIRDFQGDYMNNDNDISVYPKFHIAWCSTLDQMHKNKKYSRYVVSQRNDGIFLLNKTIAGKVVKRDIELELLICKNCLKKLAYKGYRDHQRNINIFQNFNIKEFLNKYNTEVYIDPVHTSISQPLNEYSHDWNKISYNYKKSKKFICQDCGKDCSKNTNELHVHHVDGNKFNNLATNLEVVCVKCHSKKPMHGHMLKNPQFQRYL</sequence>
<dbReference type="AlphaFoldDB" id="A0A1T4QLN0"/>
<dbReference type="GO" id="GO:0004519">
    <property type="term" value="F:endonuclease activity"/>
    <property type="evidence" value="ECO:0007669"/>
    <property type="project" value="InterPro"/>
</dbReference>
<dbReference type="Proteomes" id="UP000191153">
    <property type="component" value="Unassembled WGS sequence"/>
</dbReference>
<accession>A0A1T4QLN0</accession>
<dbReference type="OrthoDB" id="1072451at2"/>
<dbReference type="GO" id="GO:0003676">
    <property type="term" value="F:nucleic acid binding"/>
    <property type="evidence" value="ECO:0007669"/>
    <property type="project" value="InterPro"/>
</dbReference>
<reference evidence="2 3" key="1">
    <citation type="submission" date="2017-02" db="EMBL/GenBank/DDBJ databases">
        <authorList>
            <person name="Peterson S.W."/>
        </authorList>
    </citation>
    <scope>NUCLEOTIDE SEQUENCE [LARGE SCALE GENOMIC DNA]</scope>
    <source>
        <strain evidence="2 3">ATCC 700028</strain>
    </source>
</reference>
<organism evidence="2 3">
    <name type="scientific">Cetobacterium ceti</name>
    <dbReference type="NCBI Taxonomy" id="180163"/>
    <lineage>
        <taxon>Bacteria</taxon>
        <taxon>Fusobacteriati</taxon>
        <taxon>Fusobacteriota</taxon>
        <taxon>Fusobacteriia</taxon>
        <taxon>Fusobacteriales</taxon>
        <taxon>Fusobacteriaceae</taxon>
        <taxon>Cetobacterium</taxon>
    </lineage>
</organism>